<gene>
    <name evidence="3" type="ORF">JGS22_021040</name>
</gene>
<evidence type="ECO:0000313" key="3">
    <source>
        <dbReference type="EMBL" id="MBU7600049.1"/>
    </source>
</evidence>
<dbReference type="Proteomes" id="UP000694501">
    <property type="component" value="Unassembled WGS sequence"/>
</dbReference>
<name>A0A949N6I3_9ACTN</name>
<evidence type="ECO:0000256" key="1">
    <source>
        <dbReference type="SAM" id="MobiDB-lite"/>
    </source>
</evidence>
<protein>
    <recommendedName>
        <fullName evidence="5">Lipoprotein</fullName>
    </recommendedName>
</protein>
<evidence type="ECO:0008006" key="5">
    <source>
        <dbReference type="Google" id="ProtNLM"/>
    </source>
</evidence>
<dbReference type="RefSeq" id="WP_211041309.1">
    <property type="nucleotide sequence ID" value="NZ_JAELVF020000002.1"/>
</dbReference>
<feature type="signal peptide" evidence="2">
    <location>
        <begin position="1"/>
        <end position="22"/>
    </location>
</feature>
<accession>A0A949N6I3</accession>
<evidence type="ECO:0000256" key="2">
    <source>
        <dbReference type="SAM" id="SignalP"/>
    </source>
</evidence>
<comment type="caution">
    <text evidence="3">The sequence shown here is derived from an EMBL/GenBank/DDBJ whole genome shotgun (WGS) entry which is preliminary data.</text>
</comment>
<organism evidence="3 4">
    <name type="scientific">Streptomyces tardus</name>
    <dbReference type="NCBI Taxonomy" id="2780544"/>
    <lineage>
        <taxon>Bacteria</taxon>
        <taxon>Bacillati</taxon>
        <taxon>Actinomycetota</taxon>
        <taxon>Actinomycetes</taxon>
        <taxon>Kitasatosporales</taxon>
        <taxon>Streptomycetaceae</taxon>
        <taxon>Streptomyces</taxon>
    </lineage>
</organism>
<dbReference type="EMBL" id="JAELVF020000002">
    <property type="protein sequence ID" value="MBU7600049.1"/>
    <property type="molecule type" value="Genomic_DNA"/>
</dbReference>
<dbReference type="PROSITE" id="PS51257">
    <property type="entry name" value="PROKAR_LIPOPROTEIN"/>
    <property type="match status" value="1"/>
</dbReference>
<feature type="region of interest" description="Disordered" evidence="1">
    <location>
        <begin position="26"/>
        <end position="45"/>
    </location>
</feature>
<evidence type="ECO:0000313" key="4">
    <source>
        <dbReference type="Proteomes" id="UP000694501"/>
    </source>
</evidence>
<dbReference type="AlphaFoldDB" id="A0A949N6I3"/>
<keyword evidence="4" id="KW-1185">Reference proteome</keyword>
<keyword evidence="2" id="KW-0732">Signal</keyword>
<reference evidence="3" key="1">
    <citation type="submission" date="2021-06" db="EMBL/GenBank/DDBJ databases">
        <title>Sequencing of actinobacteria type strains.</title>
        <authorList>
            <person name="Nguyen G.-S."/>
            <person name="Wentzel A."/>
        </authorList>
    </citation>
    <scope>NUCLEOTIDE SEQUENCE</scope>
    <source>
        <strain evidence="3">P38-E01</strain>
    </source>
</reference>
<sequence length="236" mass="24794">MSRRGTSGIAVAAALTAVLLSACGGGEDGSSGSADKGADSGGRSAEELVKAVNKEMGATSFRAKGSSTAFEGGQQEMWVDPEQGLRIRVSAPELATTDMFCSEGTLYTSTALVSAQLAQKGQKVQVPKDLENKYVSTTAGGSCNRLYEIFPGAKLDEKLNDEVGGKATTALVAESQGNKDVYQVAAKGRALVLRMDSEHGDRKSTTSYDSFGEDLRITMPQESSVIAMKEFQDAVK</sequence>
<feature type="chain" id="PRO_5039379456" description="Lipoprotein" evidence="2">
    <location>
        <begin position="23"/>
        <end position="236"/>
    </location>
</feature>
<proteinExistence type="predicted"/>